<evidence type="ECO:0000313" key="4">
    <source>
        <dbReference type="Proteomes" id="UP001370490"/>
    </source>
</evidence>
<dbReference type="PANTHER" id="PTHR47926:SF350">
    <property type="entry name" value="(WILD MALAYSIAN BANANA) HYPOTHETICAL PROTEIN"/>
    <property type="match status" value="1"/>
</dbReference>
<dbReference type="InterPro" id="IPR046960">
    <property type="entry name" value="PPR_At4g14850-like_plant"/>
</dbReference>
<name>A0AAN8V593_9MAGN</name>
<organism evidence="3 4">
    <name type="scientific">Dillenia turbinata</name>
    <dbReference type="NCBI Taxonomy" id="194707"/>
    <lineage>
        <taxon>Eukaryota</taxon>
        <taxon>Viridiplantae</taxon>
        <taxon>Streptophyta</taxon>
        <taxon>Embryophyta</taxon>
        <taxon>Tracheophyta</taxon>
        <taxon>Spermatophyta</taxon>
        <taxon>Magnoliopsida</taxon>
        <taxon>eudicotyledons</taxon>
        <taxon>Gunneridae</taxon>
        <taxon>Pentapetalae</taxon>
        <taxon>Dilleniales</taxon>
        <taxon>Dilleniaceae</taxon>
        <taxon>Dillenia</taxon>
    </lineage>
</organism>
<evidence type="ECO:0000256" key="2">
    <source>
        <dbReference type="PROSITE-ProRule" id="PRU00708"/>
    </source>
</evidence>
<feature type="repeat" description="PPR" evidence="2">
    <location>
        <begin position="114"/>
        <end position="148"/>
    </location>
</feature>
<dbReference type="AlphaFoldDB" id="A0AAN8V593"/>
<evidence type="ECO:0000256" key="1">
    <source>
        <dbReference type="ARBA" id="ARBA00022737"/>
    </source>
</evidence>
<protein>
    <submittedName>
        <fullName evidence="3">Pentatricopeptide repeat</fullName>
    </submittedName>
</protein>
<keyword evidence="1" id="KW-0677">Repeat</keyword>
<dbReference type="Proteomes" id="UP001370490">
    <property type="component" value="Unassembled WGS sequence"/>
</dbReference>
<reference evidence="3 4" key="1">
    <citation type="submission" date="2023-12" db="EMBL/GenBank/DDBJ databases">
        <title>A high-quality genome assembly for Dillenia turbinata (Dilleniales).</title>
        <authorList>
            <person name="Chanderbali A."/>
        </authorList>
    </citation>
    <scope>NUCLEOTIDE SEQUENCE [LARGE SCALE GENOMIC DNA]</scope>
    <source>
        <strain evidence="3">LSX21</strain>
        <tissue evidence="3">Leaf</tissue>
    </source>
</reference>
<dbReference type="GO" id="GO:0003723">
    <property type="term" value="F:RNA binding"/>
    <property type="evidence" value="ECO:0007669"/>
    <property type="project" value="InterPro"/>
</dbReference>
<dbReference type="Gene3D" id="1.25.40.10">
    <property type="entry name" value="Tetratricopeptide repeat domain"/>
    <property type="match status" value="1"/>
</dbReference>
<dbReference type="PROSITE" id="PS51375">
    <property type="entry name" value="PPR"/>
    <property type="match status" value="1"/>
</dbReference>
<dbReference type="Pfam" id="PF01535">
    <property type="entry name" value="PPR"/>
    <property type="match status" value="1"/>
</dbReference>
<comment type="caution">
    <text evidence="3">The sequence shown here is derived from an EMBL/GenBank/DDBJ whole genome shotgun (WGS) entry which is preliminary data.</text>
</comment>
<proteinExistence type="predicted"/>
<dbReference type="EMBL" id="JBAMMX010000017">
    <property type="protein sequence ID" value="KAK6923796.1"/>
    <property type="molecule type" value="Genomic_DNA"/>
</dbReference>
<dbReference type="InterPro" id="IPR011990">
    <property type="entry name" value="TPR-like_helical_dom_sf"/>
</dbReference>
<dbReference type="GO" id="GO:0009451">
    <property type="term" value="P:RNA modification"/>
    <property type="evidence" value="ECO:0007669"/>
    <property type="project" value="InterPro"/>
</dbReference>
<keyword evidence="4" id="KW-1185">Reference proteome</keyword>
<accession>A0AAN8V593</accession>
<sequence length="175" mass="20092">MLLFIHDGKRLRKGYRLKGLGVFVVLVSFESLRILVFCLQVKNIWWSWKFIKKPRMTIDLELREFGYCFKACEVFDSMCERNDLSYGAMISSVLSASANVVMAYEVFNEMPRKDVATWSAIIFGLAFNGNNDLGLELFRMMEKVGPRPDAVTFVDILTAYDHKAFLNEAGGYLDK</sequence>
<evidence type="ECO:0000313" key="3">
    <source>
        <dbReference type="EMBL" id="KAK6923796.1"/>
    </source>
</evidence>
<dbReference type="InterPro" id="IPR002885">
    <property type="entry name" value="PPR_rpt"/>
</dbReference>
<dbReference type="PANTHER" id="PTHR47926">
    <property type="entry name" value="PENTATRICOPEPTIDE REPEAT-CONTAINING PROTEIN"/>
    <property type="match status" value="1"/>
</dbReference>
<gene>
    <name evidence="3" type="ORF">RJ641_009996</name>
</gene>